<comment type="caution">
    <text evidence="1">The sequence shown here is derived from an EMBL/GenBank/DDBJ whole genome shotgun (WGS) entry which is preliminary data.</text>
</comment>
<reference evidence="1" key="1">
    <citation type="submission" date="2023-03" db="EMBL/GenBank/DDBJ databases">
        <title>Chromosome-level genomes of two armyworms, Mythimna separata and Mythimna loreyi, provide insights into the biosynthesis and reception of sex pheromones.</title>
        <authorList>
            <person name="Zhao H."/>
        </authorList>
    </citation>
    <scope>NUCLEOTIDE SEQUENCE</scope>
    <source>
        <strain evidence="1">BeijingLab</strain>
    </source>
</reference>
<evidence type="ECO:0000313" key="1">
    <source>
        <dbReference type="EMBL" id="KAJ8732340.1"/>
    </source>
</evidence>
<keyword evidence="2" id="KW-1185">Reference proteome</keyword>
<protein>
    <submittedName>
        <fullName evidence="1">Uncharacterized protein</fullName>
    </submittedName>
</protein>
<sequence length="500" mass="57219">MLWLLVGVLLMVWIAVSRWKNRKLNALGKILSIKDICLPIVGHAYKFVGSDEDFMIALDKAGKEAYEKVVADAVIADFLLKTCLEKADLVRLFRVLLGNGNIFAPVSIWRPRRKVLAPTFSQKNLNSFVKVFSHQSSIMVDQLGAVAGKGTFSVWKNLTAYTMDSVFETTLGIKLNTQLEPELPFLQNFENCCRIDAKRIRQPWFYNDTVNRIFNKKAFESYARSKEYIWKYMNEVIQTKREGSKKENKASETNQENEESWKTFLELLIESPVGYGNVELREETLVIVLAGTDTSAVGAAFTLVMLGNYPDVQEKIYEETQEIFGNSDRPATHEDLPRLKYLEAVIKETLRLYPPVPFIIRKVEKDVTLPSGVTLTEGCNLFISIWSIHRNPKYWGVDAELFRPERFLDTPLTHPAAFMPFSSGPRSCLGYQYAMMSMKTAVSTLLRRYRVLPSESMNEVSAQNDKDSANNNSSKCKLRVQFDIMMKHVNNFEIQLEMRT</sequence>
<proteinExistence type="predicted"/>
<gene>
    <name evidence="1" type="ORF">PYW08_015070</name>
</gene>
<evidence type="ECO:0000313" key="2">
    <source>
        <dbReference type="Proteomes" id="UP001231649"/>
    </source>
</evidence>
<name>A0ACC2R3R5_9NEOP</name>
<dbReference type="Proteomes" id="UP001231649">
    <property type="component" value="Chromosome 6"/>
</dbReference>
<organism evidence="1 2">
    <name type="scientific">Mythimna loreyi</name>
    <dbReference type="NCBI Taxonomy" id="667449"/>
    <lineage>
        <taxon>Eukaryota</taxon>
        <taxon>Metazoa</taxon>
        <taxon>Ecdysozoa</taxon>
        <taxon>Arthropoda</taxon>
        <taxon>Hexapoda</taxon>
        <taxon>Insecta</taxon>
        <taxon>Pterygota</taxon>
        <taxon>Neoptera</taxon>
        <taxon>Endopterygota</taxon>
        <taxon>Lepidoptera</taxon>
        <taxon>Glossata</taxon>
        <taxon>Ditrysia</taxon>
        <taxon>Noctuoidea</taxon>
        <taxon>Noctuidae</taxon>
        <taxon>Noctuinae</taxon>
        <taxon>Hadenini</taxon>
        <taxon>Mythimna</taxon>
    </lineage>
</organism>
<accession>A0ACC2R3R5</accession>
<dbReference type="EMBL" id="CM056782">
    <property type="protein sequence ID" value="KAJ8732340.1"/>
    <property type="molecule type" value="Genomic_DNA"/>
</dbReference>